<reference evidence="2 3" key="1">
    <citation type="journal article" date="2015" name="Genome Announc.">
        <title>Expanding the biotechnology potential of lactobacilli through comparative genomics of 213 strains and associated genera.</title>
        <authorList>
            <person name="Sun Z."/>
            <person name="Harris H.M."/>
            <person name="McCann A."/>
            <person name="Guo C."/>
            <person name="Argimon S."/>
            <person name="Zhang W."/>
            <person name="Yang X."/>
            <person name="Jeffery I.B."/>
            <person name="Cooney J.C."/>
            <person name="Kagawa T.F."/>
            <person name="Liu W."/>
            <person name="Song Y."/>
            <person name="Salvetti E."/>
            <person name="Wrobel A."/>
            <person name="Rasinkangas P."/>
            <person name="Parkhill J."/>
            <person name="Rea M.C."/>
            <person name="O'Sullivan O."/>
            <person name="Ritari J."/>
            <person name="Douillard F.P."/>
            <person name="Paul Ross R."/>
            <person name="Yang R."/>
            <person name="Briner A.E."/>
            <person name="Felis G.E."/>
            <person name="de Vos W.M."/>
            <person name="Barrangou R."/>
            <person name="Klaenhammer T.R."/>
            <person name="Caufield P.W."/>
            <person name="Cui Y."/>
            <person name="Zhang H."/>
            <person name="O'Toole P.W."/>
        </authorList>
    </citation>
    <scope>NUCLEOTIDE SEQUENCE [LARGE SCALE GENOMIC DNA]</scope>
    <source>
        <strain evidence="2 3">DSM 20335</strain>
    </source>
</reference>
<feature type="domain" description="HTH cro/C1-type" evidence="1">
    <location>
        <begin position="7"/>
        <end position="60"/>
    </location>
</feature>
<evidence type="ECO:0000313" key="2">
    <source>
        <dbReference type="EMBL" id="KRM79880.1"/>
    </source>
</evidence>
<dbReference type="EMBL" id="AYYK01000001">
    <property type="protein sequence ID" value="KRM79880.1"/>
    <property type="molecule type" value="Genomic_DNA"/>
</dbReference>
<dbReference type="InterPro" id="IPR010982">
    <property type="entry name" value="Lambda_DNA-bd_dom_sf"/>
</dbReference>
<dbReference type="PROSITE" id="PS50943">
    <property type="entry name" value="HTH_CROC1"/>
    <property type="match status" value="1"/>
</dbReference>
<dbReference type="Gene3D" id="1.25.40.10">
    <property type="entry name" value="Tetratricopeptide repeat domain"/>
    <property type="match status" value="1"/>
</dbReference>
<dbReference type="Pfam" id="PF01381">
    <property type="entry name" value="HTH_3"/>
    <property type="match status" value="1"/>
</dbReference>
<sequence length="296" mass="34403">MMNIEVFIKQRKAMKMSQTKIAAGICTQATVSKFENNGKVPSLNILNQLCSRIGLTVDDLYSDPEVSVVALRYQLDDIEDALMREDYRFAVKELKNVDIDKIEAPLYQMQFYYLQGMIRTLTNQKLADILFDFSRILDDLDEKHQTIFTQLSYLGSGILYLRHRQEARAKFFFNKVIDYLQQPLTVPEREDEKKFYLRRLTLIFFSAEFLSQQEELAKSNELIETGVQLCAAEHLTYYLARLKFLALTNAIVTNQPATDIQRLYQETLAFARLNRDVVTELKTASLMKKWQATIAD</sequence>
<name>A0A0R2BK42_9LACO</name>
<organism evidence="2 3">
    <name type="scientific">Lapidilactobacillus dextrinicus DSM 20335</name>
    <dbReference type="NCBI Taxonomy" id="1423738"/>
    <lineage>
        <taxon>Bacteria</taxon>
        <taxon>Bacillati</taxon>
        <taxon>Bacillota</taxon>
        <taxon>Bacilli</taxon>
        <taxon>Lactobacillales</taxon>
        <taxon>Lactobacillaceae</taxon>
        <taxon>Lapidilactobacillus</taxon>
    </lineage>
</organism>
<dbReference type="GO" id="GO:0003677">
    <property type="term" value="F:DNA binding"/>
    <property type="evidence" value="ECO:0007669"/>
    <property type="project" value="UniProtKB-KW"/>
</dbReference>
<accession>A0A0R2BK42</accession>
<dbReference type="Proteomes" id="UP000051813">
    <property type="component" value="Unassembled WGS sequence"/>
</dbReference>
<dbReference type="AlphaFoldDB" id="A0A0R2BK42"/>
<gene>
    <name evidence="2" type="ORF">FC84_GL000578</name>
</gene>
<dbReference type="InterPro" id="IPR011990">
    <property type="entry name" value="TPR-like_helical_dom_sf"/>
</dbReference>
<dbReference type="SMART" id="SM00530">
    <property type="entry name" value="HTH_XRE"/>
    <property type="match status" value="1"/>
</dbReference>
<dbReference type="CDD" id="cd00093">
    <property type="entry name" value="HTH_XRE"/>
    <property type="match status" value="1"/>
</dbReference>
<dbReference type="InterPro" id="IPR001387">
    <property type="entry name" value="Cro/C1-type_HTH"/>
</dbReference>
<evidence type="ECO:0000313" key="3">
    <source>
        <dbReference type="Proteomes" id="UP000051813"/>
    </source>
</evidence>
<keyword evidence="3" id="KW-1185">Reference proteome</keyword>
<dbReference type="SUPFAM" id="SSF47413">
    <property type="entry name" value="lambda repressor-like DNA-binding domains"/>
    <property type="match status" value="1"/>
</dbReference>
<dbReference type="PATRIC" id="fig|1423738.3.peg.587"/>
<dbReference type="RefSeq" id="WP_225733079.1">
    <property type="nucleotide sequence ID" value="NZ_AYYK01000001.1"/>
</dbReference>
<proteinExistence type="predicted"/>
<dbReference type="STRING" id="1423738.FC84_GL000578"/>
<evidence type="ECO:0000259" key="1">
    <source>
        <dbReference type="PROSITE" id="PS50943"/>
    </source>
</evidence>
<keyword evidence="2" id="KW-0238">DNA-binding</keyword>
<comment type="caution">
    <text evidence="2">The sequence shown here is derived from an EMBL/GenBank/DDBJ whole genome shotgun (WGS) entry which is preliminary data.</text>
</comment>
<protein>
    <submittedName>
        <fullName evidence="2">DNA-binding helix-turn-helix protein</fullName>
    </submittedName>
</protein>